<dbReference type="AlphaFoldDB" id="A0A849B4Y5"/>
<sequence length="203" mass="21685">MNRLTSFLPVVLLVACSTAAADYWEACGASIPLSSTGFEALPSSPEDATSCSRFYRYAGHAGQKSQPSAVFSVSVFRGDLASILTTVPSNFGARPDGTVEFQMPEVAEQAATGFFSRPTSILNRSTAMENGVGYMIVEYGREVRRIEAVSEIEAIETKEKQRCTSAIKSDGQKTLMMSGCIPASGRASAFNAVKNAVKASRLE</sequence>
<evidence type="ECO:0000256" key="1">
    <source>
        <dbReference type="SAM" id="SignalP"/>
    </source>
</evidence>
<proteinExistence type="predicted"/>
<dbReference type="RefSeq" id="WP_151022424.1">
    <property type="nucleotide sequence ID" value="NZ_BAAAEB010000003.1"/>
</dbReference>
<feature type="chain" id="PRO_5032563155" evidence="1">
    <location>
        <begin position="21"/>
        <end position="203"/>
    </location>
</feature>
<comment type="caution">
    <text evidence="2">The sequence shown here is derived from an EMBL/GenBank/DDBJ whole genome shotgun (WGS) entry which is preliminary data.</text>
</comment>
<reference evidence="2 3" key="1">
    <citation type="submission" date="2020-05" db="EMBL/GenBank/DDBJ databases">
        <title>MicrobeNet Type strains.</title>
        <authorList>
            <person name="Nicholson A.C."/>
        </authorList>
    </citation>
    <scope>NUCLEOTIDE SEQUENCE [LARGE SCALE GENOMIC DNA]</scope>
    <source>
        <strain evidence="2 3">ATCC 700815</strain>
    </source>
</reference>
<gene>
    <name evidence="2" type="ORF">HLB16_06945</name>
</gene>
<dbReference type="EMBL" id="JABEMD010000008">
    <property type="protein sequence ID" value="NNH10620.1"/>
    <property type="molecule type" value="Genomic_DNA"/>
</dbReference>
<dbReference type="Proteomes" id="UP000542973">
    <property type="component" value="Unassembled WGS sequence"/>
</dbReference>
<protein>
    <submittedName>
        <fullName evidence="2">Uncharacterized protein</fullName>
    </submittedName>
</protein>
<name>A0A849B4Y5_9BURK</name>
<organism evidence="2 3">
    <name type="scientific">Cupriavidus gilardii</name>
    <dbReference type="NCBI Taxonomy" id="82541"/>
    <lineage>
        <taxon>Bacteria</taxon>
        <taxon>Pseudomonadati</taxon>
        <taxon>Pseudomonadota</taxon>
        <taxon>Betaproteobacteria</taxon>
        <taxon>Burkholderiales</taxon>
        <taxon>Burkholderiaceae</taxon>
        <taxon>Cupriavidus</taxon>
    </lineage>
</organism>
<keyword evidence="1" id="KW-0732">Signal</keyword>
<evidence type="ECO:0000313" key="2">
    <source>
        <dbReference type="EMBL" id="NNH10620.1"/>
    </source>
</evidence>
<evidence type="ECO:0000313" key="3">
    <source>
        <dbReference type="Proteomes" id="UP000542973"/>
    </source>
</evidence>
<dbReference type="PROSITE" id="PS51257">
    <property type="entry name" value="PROKAR_LIPOPROTEIN"/>
    <property type="match status" value="1"/>
</dbReference>
<feature type="signal peptide" evidence="1">
    <location>
        <begin position="1"/>
        <end position="20"/>
    </location>
</feature>
<accession>A0A849B4Y5</accession>